<feature type="transmembrane region" description="Helical" evidence="7">
    <location>
        <begin position="147"/>
        <end position="168"/>
    </location>
</feature>
<dbReference type="InterPro" id="IPR051633">
    <property type="entry name" value="AceTr"/>
</dbReference>
<evidence type="ECO:0000256" key="5">
    <source>
        <dbReference type="ARBA" id="ARBA00023136"/>
    </source>
</evidence>
<evidence type="ECO:0000256" key="4">
    <source>
        <dbReference type="ARBA" id="ARBA00022989"/>
    </source>
</evidence>
<feature type="transmembrane region" description="Helical" evidence="7">
    <location>
        <begin position="121"/>
        <end position="140"/>
    </location>
</feature>
<dbReference type="AlphaFoldDB" id="A0A319DAL6"/>
<proteinExistence type="inferred from homology"/>
<feature type="transmembrane region" description="Helical" evidence="7">
    <location>
        <begin position="188"/>
        <end position="209"/>
    </location>
</feature>
<keyword evidence="3 7" id="KW-0812">Transmembrane</keyword>
<evidence type="ECO:0008006" key="10">
    <source>
        <dbReference type="Google" id="ProtNLM"/>
    </source>
</evidence>
<protein>
    <recommendedName>
        <fullName evidence="10">GPR/FUN34 family protein</fullName>
    </recommendedName>
</protein>
<dbReference type="PANTHER" id="PTHR31123:SF1">
    <property type="entry name" value="ACCUMULATION OF DYADS PROTEIN 2-RELATED"/>
    <property type="match status" value="1"/>
</dbReference>
<feature type="transmembrane region" description="Helical" evidence="7">
    <location>
        <begin position="92"/>
        <end position="109"/>
    </location>
</feature>
<dbReference type="Proteomes" id="UP000247810">
    <property type="component" value="Unassembled WGS sequence"/>
</dbReference>
<dbReference type="GO" id="GO:0015123">
    <property type="term" value="F:acetate transmembrane transporter activity"/>
    <property type="evidence" value="ECO:0007669"/>
    <property type="project" value="TreeGrafter"/>
</dbReference>
<dbReference type="Pfam" id="PF01184">
    <property type="entry name" value="Gpr1_Fun34_YaaH"/>
    <property type="match status" value="1"/>
</dbReference>
<evidence type="ECO:0000256" key="7">
    <source>
        <dbReference type="SAM" id="Phobius"/>
    </source>
</evidence>
<feature type="region of interest" description="Disordered" evidence="6">
    <location>
        <begin position="1"/>
        <end position="30"/>
    </location>
</feature>
<comment type="subcellular location">
    <subcellularLocation>
        <location evidence="1">Membrane</location>
        <topology evidence="1">Multi-pass membrane protein</topology>
    </subcellularLocation>
</comment>
<dbReference type="GO" id="GO:0005886">
    <property type="term" value="C:plasma membrane"/>
    <property type="evidence" value="ECO:0007669"/>
    <property type="project" value="TreeGrafter"/>
</dbReference>
<dbReference type="InterPro" id="IPR047622">
    <property type="entry name" value="GPR1_FUN34_YAAH"/>
</dbReference>
<dbReference type="NCBIfam" id="NF038013">
    <property type="entry name" value="AceTr_1"/>
    <property type="match status" value="1"/>
</dbReference>
<keyword evidence="5 7" id="KW-0472">Membrane</keyword>
<comment type="similarity">
    <text evidence="2">Belongs to the acetate uptake transporter (AceTr) (TC 2.A.96) family.</text>
</comment>
<evidence type="ECO:0000313" key="8">
    <source>
        <dbReference type="EMBL" id="PYH94389.1"/>
    </source>
</evidence>
<dbReference type="STRING" id="1448320.A0A319DAL6"/>
<gene>
    <name evidence="8" type="ORF">BO71DRAFT_379637</name>
</gene>
<evidence type="ECO:0000256" key="2">
    <source>
        <dbReference type="ARBA" id="ARBA00005587"/>
    </source>
</evidence>
<feature type="transmembrane region" description="Helical" evidence="7">
    <location>
        <begin position="249"/>
        <end position="273"/>
    </location>
</feature>
<sequence length="308" mass="33265">MNPTTAAHEKPTTNDPVPAPSSTDDSIDPVDSSTIDYAAYQINPVESSTTADYGSFGPLAHVNTAETQFPAFAGELQPGLWRPPKRQMANPAPLGLCGFALTTFLLGTINMQTRGITVPNIIVGPAMAYGGLVQLLAGMWEMAAGNTFGATALSSYGGFWISLSIIFIPGGFNIQSALIKADNGSTEMFYDSFGLFLMGWFIFTFLLWICTLRSTFAFCILFFVVDVALLLLGIGYLHRDAEGAPNAPVIKAGGFFALLGAFDAWYVALAGILDDSNSFFLIPVWHFPWSEKGRESRRRDLEKQASGV</sequence>
<evidence type="ECO:0000256" key="3">
    <source>
        <dbReference type="ARBA" id="ARBA00022692"/>
    </source>
</evidence>
<dbReference type="OrthoDB" id="3648309at2759"/>
<dbReference type="VEuPathDB" id="FungiDB:BO71DRAFT_379637"/>
<dbReference type="EMBL" id="KZ825872">
    <property type="protein sequence ID" value="PYH94389.1"/>
    <property type="molecule type" value="Genomic_DNA"/>
</dbReference>
<evidence type="ECO:0000256" key="1">
    <source>
        <dbReference type="ARBA" id="ARBA00004141"/>
    </source>
</evidence>
<dbReference type="PROSITE" id="PS01114">
    <property type="entry name" value="GPR1_FUN34_YAAH"/>
    <property type="match status" value="1"/>
</dbReference>
<accession>A0A319DAL6</accession>
<dbReference type="InterPro" id="IPR000791">
    <property type="entry name" value="Gpr1/Fun34/SatP-like"/>
</dbReference>
<keyword evidence="4 7" id="KW-1133">Transmembrane helix</keyword>
<name>A0A319DAL6_9EURO</name>
<keyword evidence="9" id="KW-1185">Reference proteome</keyword>
<feature type="transmembrane region" description="Helical" evidence="7">
    <location>
        <begin position="216"/>
        <end position="237"/>
    </location>
</feature>
<organism evidence="8 9">
    <name type="scientific">Aspergillus ellipticus CBS 707.79</name>
    <dbReference type="NCBI Taxonomy" id="1448320"/>
    <lineage>
        <taxon>Eukaryota</taxon>
        <taxon>Fungi</taxon>
        <taxon>Dikarya</taxon>
        <taxon>Ascomycota</taxon>
        <taxon>Pezizomycotina</taxon>
        <taxon>Eurotiomycetes</taxon>
        <taxon>Eurotiomycetidae</taxon>
        <taxon>Eurotiales</taxon>
        <taxon>Aspergillaceae</taxon>
        <taxon>Aspergillus</taxon>
        <taxon>Aspergillus subgen. Circumdati</taxon>
    </lineage>
</organism>
<reference evidence="8 9" key="1">
    <citation type="submission" date="2018-02" db="EMBL/GenBank/DDBJ databases">
        <title>The genomes of Aspergillus section Nigri reveals drivers in fungal speciation.</title>
        <authorList>
            <consortium name="DOE Joint Genome Institute"/>
            <person name="Vesth T.C."/>
            <person name="Nybo J."/>
            <person name="Theobald S."/>
            <person name="Brandl J."/>
            <person name="Frisvad J.C."/>
            <person name="Nielsen K.F."/>
            <person name="Lyhne E.K."/>
            <person name="Kogle M.E."/>
            <person name="Kuo A."/>
            <person name="Riley R."/>
            <person name="Clum A."/>
            <person name="Nolan M."/>
            <person name="Lipzen A."/>
            <person name="Salamov A."/>
            <person name="Henrissat B."/>
            <person name="Wiebenga A."/>
            <person name="De vries R.P."/>
            <person name="Grigoriev I.V."/>
            <person name="Mortensen U.H."/>
            <person name="Andersen M.R."/>
            <person name="Baker S.E."/>
        </authorList>
    </citation>
    <scope>NUCLEOTIDE SEQUENCE [LARGE SCALE GENOMIC DNA]</scope>
    <source>
        <strain evidence="8 9">CBS 707.79</strain>
    </source>
</reference>
<evidence type="ECO:0000256" key="6">
    <source>
        <dbReference type="SAM" id="MobiDB-lite"/>
    </source>
</evidence>
<evidence type="ECO:0000313" key="9">
    <source>
        <dbReference type="Proteomes" id="UP000247810"/>
    </source>
</evidence>
<dbReference type="PANTHER" id="PTHR31123">
    <property type="entry name" value="ACCUMULATION OF DYADS PROTEIN 2-RELATED"/>
    <property type="match status" value="1"/>
</dbReference>